<feature type="region of interest" description="Disordered" evidence="1">
    <location>
        <begin position="64"/>
        <end position="86"/>
    </location>
</feature>
<proteinExistence type="predicted"/>
<organism evidence="2 3">
    <name type="scientific">Pythium oligandrum</name>
    <name type="common">Mycoparasitic fungus</name>
    <dbReference type="NCBI Taxonomy" id="41045"/>
    <lineage>
        <taxon>Eukaryota</taxon>
        <taxon>Sar</taxon>
        <taxon>Stramenopiles</taxon>
        <taxon>Oomycota</taxon>
        <taxon>Peronosporomycetes</taxon>
        <taxon>Pythiales</taxon>
        <taxon>Pythiaceae</taxon>
        <taxon>Pythium</taxon>
    </lineage>
</organism>
<dbReference type="AlphaFoldDB" id="A0A8K1CSV6"/>
<gene>
    <name evidence="2" type="ORF">Poli38472_001387</name>
</gene>
<sequence>MKVSKLLIDYGFRFAVTFGVAYYIWDPKSDDEIRREVEAKFPPDHAKRRRNRDKFKELLLQQPGAVTEESKKQLDDVTSFASRPRW</sequence>
<name>A0A8K1CSV6_PYTOL</name>
<keyword evidence="3" id="KW-1185">Reference proteome</keyword>
<protein>
    <submittedName>
        <fullName evidence="2">Uncharacterized protein</fullName>
    </submittedName>
</protein>
<dbReference type="OrthoDB" id="150053at2759"/>
<evidence type="ECO:0000256" key="1">
    <source>
        <dbReference type="SAM" id="MobiDB-lite"/>
    </source>
</evidence>
<dbReference type="Proteomes" id="UP000794436">
    <property type="component" value="Unassembled WGS sequence"/>
</dbReference>
<reference evidence="2" key="1">
    <citation type="submission" date="2019-03" db="EMBL/GenBank/DDBJ databases">
        <title>Long read genome sequence of the mycoparasitic Pythium oligandrum ATCC 38472 isolated from sugarbeet rhizosphere.</title>
        <authorList>
            <person name="Gaulin E."/>
        </authorList>
    </citation>
    <scope>NUCLEOTIDE SEQUENCE</scope>
    <source>
        <strain evidence="2">ATCC 38472_TT</strain>
    </source>
</reference>
<evidence type="ECO:0000313" key="2">
    <source>
        <dbReference type="EMBL" id="TMW69231.1"/>
    </source>
</evidence>
<evidence type="ECO:0000313" key="3">
    <source>
        <dbReference type="Proteomes" id="UP000794436"/>
    </source>
</evidence>
<dbReference type="EMBL" id="SPLM01000001">
    <property type="protein sequence ID" value="TMW69231.1"/>
    <property type="molecule type" value="Genomic_DNA"/>
</dbReference>
<comment type="caution">
    <text evidence="2">The sequence shown here is derived from an EMBL/GenBank/DDBJ whole genome shotgun (WGS) entry which is preliminary data.</text>
</comment>
<accession>A0A8K1CSV6</accession>